<keyword evidence="2" id="KW-1185">Reference proteome</keyword>
<name>A0A5B0VES8_9GAMM</name>
<dbReference type="AlphaFoldDB" id="A0A5B0VES8"/>
<comment type="caution">
    <text evidence="1">The sequence shown here is derived from an EMBL/GenBank/DDBJ whole genome shotgun (WGS) entry which is preliminary data.</text>
</comment>
<reference evidence="1 2" key="1">
    <citation type="submission" date="2019-08" db="EMBL/GenBank/DDBJ databases">
        <title>Marinobacter ZYF650 sp. nov., a marine bacterium isolated from seawater of the Mariana trench.</title>
        <authorList>
            <person name="Ahmad W."/>
        </authorList>
    </citation>
    <scope>NUCLEOTIDE SEQUENCE [LARGE SCALE GENOMIC DNA]</scope>
    <source>
        <strain evidence="1 2">ZYF650</strain>
    </source>
</reference>
<accession>A0A5B0VES8</accession>
<evidence type="ECO:0000313" key="1">
    <source>
        <dbReference type="EMBL" id="KAA1173176.1"/>
    </source>
</evidence>
<gene>
    <name evidence="1" type="ORF">FWJ25_11815</name>
</gene>
<proteinExistence type="predicted"/>
<protein>
    <recommendedName>
        <fullName evidence="3">Lipoprotein</fullName>
    </recommendedName>
</protein>
<dbReference type="PROSITE" id="PS51257">
    <property type="entry name" value="PROKAR_LIPOPROTEIN"/>
    <property type="match status" value="1"/>
</dbReference>
<evidence type="ECO:0000313" key="2">
    <source>
        <dbReference type="Proteomes" id="UP000323161"/>
    </source>
</evidence>
<dbReference type="EMBL" id="VTUU01000005">
    <property type="protein sequence ID" value="KAA1173176.1"/>
    <property type="molecule type" value="Genomic_DNA"/>
</dbReference>
<sequence>MNRLSCSLSVTALMLTLVGCGEESDVLPVDGRDFDGVDYSQSAPYTGKVIDGYLRDARVWLDLDGDSQYTPGPLSVELANGNQVILEAGEPTTMSGAGGVFSLDVSGMTVDPTVGPDLDPRDYPLYALAIPGLTQEETVDGEQLVSDAFLMSASPGVRNITPLTTLARYRALAGLFVQDANEGEGLNLLRDYILAREDRTHAYARALARFMASQIPEAYRNLLTMPGADGTERYLSREAAFLLGISVVQHADDIFALVDDTVSGVYAGDYGQLEVDTLELPQVSLELTDPLLLTTVDVYAESERTGTLPANRSDLAISARLTLDYREDGRLMSVSADGCLSPSMPELARLIGVGGYMAKLDTQWLPSAALSVQSRINYEQAGIDERLIFDWDNQRIYFETATTCHEHESIYAGSTELGGNPEVTYSWQRQDGMLAELVADIPQPDDSVLQRSLIPDFAHTSNAFPGYRLWETGAEQASLIFSDEAAACTLEPEAVGMDLVVSARQAYQFSGYDPQPLTFQGLALEMDQRTFAYPNEGDALEVSRILRYGFLDPAMSGLANVDTDLGFEWALYYPAVGDAGFMPDNPSLIREAYLKKYSGVRICGREFEDVPSAAFARVVYEYKALSDYLVGLLE</sequence>
<dbReference type="Proteomes" id="UP000323161">
    <property type="component" value="Unassembled WGS sequence"/>
</dbReference>
<evidence type="ECO:0008006" key="3">
    <source>
        <dbReference type="Google" id="ProtNLM"/>
    </source>
</evidence>
<dbReference type="RefSeq" id="WP_149600497.1">
    <property type="nucleotide sequence ID" value="NZ_VTUU01000005.1"/>
</dbReference>
<organism evidence="1 2">
    <name type="scientific">Marinobacter salinexigens</name>
    <dbReference type="NCBI Taxonomy" id="2919747"/>
    <lineage>
        <taxon>Bacteria</taxon>
        <taxon>Pseudomonadati</taxon>
        <taxon>Pseudomonadota</taxon>
        <taxon>Gammaproteobacteria</taxon>
        <taxon>Pseudomonadales</taxon>
        <taxon>Marinobacteraceae</taxon>
        <taxon>Marinobacter</taxon>
    </lineage>
</organism>